<feature type="domain" description="Type I restriction modification DNA specificity" evidence="4">
    <location>
        <begin position="50"/>
        <end position="190"/>
    </location>
</feature>
<dbReference type="PANTHER" id="PTHR30408">
    <property type="entry name" value="TYPE-1 RESTRICTION ENZYME ECOKI SPECIFICITY PROTEIN"/>
    <property type="match status" value="1"/>
</dbReference>
<dbReference type="Gene3D" id="3.90.220.20">
    <property type="entry name" value="DNA methylase specificity domains"/>
    <property type="match status" value="2"/>
</dbReference>
<evidence type="ECO:0000256" key="3">
    <source>
        <dbReference type="ARBA" id="ARBA00023125"/>
    </source>
</evidence>
<dbReference type="InterPro" id="IPR044946">
    <property type="entry name" value="Restrct_endonuc_typeI_TRD_sf"/>
</dbReference>
<evidence type="ECO:0000313" key="8">
    <source>
        <dbReference type="Proteomes" id="UP000030184"/>
    </source>
</evidence>
<dbReference type="EMBL" id="BBNY01000021">
    <property type="protein sequence ID" value="GAL89697.1"/>
    <property type="molecule type" value="Genomic_DNA"/>
</dbReference>
<dbReference type="GO" id="GO:0032259">
    <property type="term" value="P:methylation"/>
    <property type="evidence" value="ECO:0007669"/>
    <property type="project" value="UniProtKB-KW"/>
</dbReference>
<protein>
    <submittedName>
        <fullName evidence="5">DNA methylase-type I restriction-modification system</fullName>
    </submittedName>
</protein>
<evidence type="ECO:0000259" key="4">
    <source>
        <dbReference type="Pfam" id="PF01420"/>
    </source>
</evidence>
<evidence type="ECO:0000313" key="7">
    <source>
        <dbReference type="Proteomes" id="UP000029641"/>
    </source>
</evidence>
<dbReference type="Proteomes" id="UP000030184">
    <property type="component" value="Unassembled WGS sequence"/>
</dbReference>
<dbReference type="SUPFAM" id="SSF116734">
    <property type="entry name" value="DNA methylase specificity domain"/>
    <property type="match status" value="2"/>
</dbReference>
<accession>A0A090VWN7</accession>
<evidence type="ECO:0000313" key="6">
    <source>
        <dbReference type="EMBL" id="GAL89697.1"/>
    </source>
</evidence>
<reference evidence="8" key="1">
    <citation type="journal article" date="2014" name="Genome Announc.">
        <title>Draft Genome Sequence of Marine Flavobacterium Jejuia pallidilutea Strain 11shimoA1 and Pigmentation Mutants.</title>
        <authorList>
            <person name="Takatani N."/>
            <person name="Nakanishi M."/>
            <person name="Meirelles P."/>
            <person name="Mino S."/>
            <person name="Suda W."/>
            <person name="Oshima K."/>
            <person name="Hattori M."/>
            <person name="Ohkuma M."/>
            <person name="Hosokawa M."/>
            <person name="Miyashita K."/>
            <person name="Thompson F.L."/>
            <person name="Niwa A."/>
            <person name="Sawabe T."/>
            <person name="Sawabe T."/>
        </authorList>
    </citation>
    <scope>NUCLEOTIDE SEQUENCE [LARGE SCALE GENOMIC DNA]</scope>
    <source>
        <strain evidence="8">JCM 19538</strain>
    </source>
</reference>
<gene>
    <name evidence="5" type="ORF">JCM19301_396</name>
    <name evidence="6" type="ORF">JCM19538_749</name>
</gene>
<dbReference type="EMBL" id="BBNR01000048">
    <property type="protein sequence ID" value="GAL69160.1"/>
    <property type="molecule type" value="Genomic_DNA"/>
</dbReference>
<dbReference type="eggNOG" id="COG0732">
    <property type="taxonomic scope" value="Bacteria"/>
</dbReference>
<dbReference type="GO" id="GO:0009307">
    <property type="term" value="P:DNA restriction-modification system"/>
    <property type="evidence" value="ECO:0007669"/>
    <property type="project" value="UniProtKB-KW"/>
</dbReference>
<comment type="similarity">
    <text evidence="1">Belongs to the type-I restriction system S methylase family.</text>
</comment>
<organism evidence="5 7">
    <name type="scientific">Jejuia pallidilutea</name>
    <dbReference type="NCBI Taxonomy" id="504487"/>
    <lineage>
        <taxon>Bacteria</taxon>
        <taxon>Pseudomonadati</taxon>
        <taxon>Bacteroidota</taxon>
        <taxon>Flavobacteriia</taxon>
        <taxon>Flavobacteriales</taxon>
        <taxon>Flavobacteriaceae</taxon>
        <taxon>Jejuia</taxon>
    </lineage>
</organism>
<dbReference type="InterPro" id="IPR052021">
    <property type="entry name" value="Type-I_RS_S_subunit"/>
</dbReference>
<dbReference type="OrthoDB" id="9816225at2"/>
<keyword evidence="3" id="KW-0238">DNA-binding</keyword>
<name>A0A090VWN7_9FLAO</name>
<sequence length="468" mass="54100">MIKVVESCNSREIAESGRFDVKYFYLGEILDKILKNFDVSPLINYTKFIKKGIFDLNSRFYRTSGIPFIRISNLKSFSIDESSMVYIPLKNHQKEIKTKLVPGDLALSKVGKYLGKIGQIPLRYDEVNISQNIVGVSFDCSDEVRKYIFLYLTTPIAINQIIRVSKAHNQNKLTLPDIRNLRIPMLSNEKVRIYANYVDDITNLENDTFVDLEKLKNELSNELGLDTVSSRKSLTYTSSLSFFRKDSFFTPEYSNPLYNDIISYLNENFETVSLGEICSIIKGDEVGSANYNVYTEKGEDHIPFIRTTDIVNNEIDNYPDFYIDPDIYNELNQDIKEGDIIFSNDGKIGQVAMVTDFDKVIVQSHFRRIRLNDDLNEKYSTLTQEYLFLMLSLEKIGIFQSKKFTVIQSTIPTISNNLSQFIIPILPVNRIVELTEKVKEIFKMKSDRKKILDKSKTELELEFESTME</sequence>
<dbReference type="STRING" id="504487.JCM19538_749"/>
<dbReference type="REBASE" id="385671">
    <property type="entry name" value="S.Jpa19538ORF750P"/>
</dbReference>
<dbReference type="InterPro" id="IPR000055">
    <property type="entry name" value="Restrct_endonuc_typeI_TRD"/>
</dbReference>
<keyword evidence="8" id="KW-1185">Reference proteome</keyword>
<keyword evidence="5" id="KW-0808">Transferase</keyword>
<dbReference type="Proteomes" id="UP000029641">
    <property type="component" value="Unassembled WGS sequence"/>
</dbReference>
<dbReference type="PANTHER" id="PTHR30408:SF12">
    <property type="entry name" value="TYPE I RESTRICTION ENZYME MJAVIII SPECIFICITY SUBUNIT"/>
    <property type="match status" value="1"/>
</dbReference>
<dbReference type="RefSeq" id="WP_042247188.1">
    <property type="nucleotide sequence ID" value="NZ_BBNR01000048.1"/>
</dbReference>
<evidence type="ECO:0000313" key="5">
    <source>
        <dbReference type="EMBL" id="GAL69160.1"/>
    </source>
</evidence>
<dbReference type="GO" id="GO:0003677">
    <property type="term" value="F:DNA binding"/>
    <property type="evidence" value="ECO:0007669"/>
    <property type="project" value="UniProtKB-KW"/>
</dbReference>
<keyword evidence="2" id="KW-0680">Restriction system</keyword>
<evidence type="ECO:0000256" key="2">
    <source>
        <dbReference type="ARBA" id="ARBA00022747"/>
    </source>
</evidence>
<dbReference type="Pfam" id="PF01420">
    <property type="entry name" value="Methylase_S"/>
    <property type="match status" value="2"/>
</dbReference>
<dbReference type="AlphaFoldDB" id="A0A090VWN7"/>
<feature type="domain" description="Type I restriction modification DNA specificity" evidence="4">
    <location>
        <begin position="266"/>
        <end position="427"/>
    </location>
</feature>
<proteinExistence type="inferred from homology"/>
<dbReference type="GO" id="GO:0008168">
    <property type="term" value="F:methyltransferase activity"/>
    <property type="evidence" value="ECO:0007669"/>
    <property type="project" value="UniProtKB-KW"/>
</dbReference>
<keyword evidence="5" id="KW-0489">Methyltransferase</keyword>
<evidence type="ECO:0000256" key="1">
    <source>
        <dbReference type="ARBA" id="ARBA00010923"/>
    </source>
</evidence>
<comment type="caution">
    <text evidence="5">The sequence shown here is derived from an EMBL/GenBank/DDBJ whole genome shotgun (WGS) entry which is preliminary data.</text>
</comment>